<dbReference type="Proteomes" id="UP000251571">
    <property type="component" value="Unassembled WGS sequence"/>
</dbReference>
<gene>
    <name evidence="1" type="ORF">BCF38_11390</name>
    <name evidence="2" type="ORF">SAMN05421539_11390</name>
</gene>
<protein>
    <submittedName>
        <fullName evidence="2">Uncharacterized protein</fullName>
    </submittedName>
</protein>
<dbReference type="PANTHER" id="PTHR12277:SF79">
    <property type="entry name" value="XAA-PRO DIPEPTIDYL-PEPTIDASE-RELATED"/>
    <property type="match status" value="1"/>
</dbReference>
<evidence type="ECO:0000313" key="4">
    <source>
        <dbReference type="Proteomes" id="UP000251571"/>
    </source>
</evidence>
<dbReference type="SUPFAM" id="SSF53474">
    <property type="entry name" value="alpha/beta-Hydrolases"/>
    <property type="match status" value="1"/>
</dbReference>
<reference evidence="2 4" key="1">
    <citation type="submission" date="2016-10" db="EMBL/GenBank/DDBJ databases">
        <authorList>
            <person name="Cai Z."/>
        </authorList>
    </citation>
    <scope>NUCLEOTIDE SEQUENCE [LARGE SCALE GENOMIC DNA]</scope>
    <source>
        <strain evidence="2 4">DSM 25227</strain>
    </source>
</reference>
<dbReference type="AlphaFoldDB" id="A0A2Y9C2V5"/>
<dbReference type="EMBL" id="QGDJ01000013">
    <property type="protein sequence ID" value="PWJ13859.1"/>
    <property type="molecule type" value="Genomic_DNA"/>
</dbReference>
<dbReference type="EMBL" id="UETC01000013">
    <property type="protein sequence ID" value="SSA50372.1"/>
    <property type="molecule type" value="Genomic_DNA"/>
</dbReference>
<organism evidence="2 4">
    <name type="scientific">Jannaschia seohaensis</name>
    <dbReference type="NCBI Taxonomy" id="475081"/>
    <lineage>
        <taxon>Bacteria</taxon>
        <taxon>Pseudomonadati</taxon>
        <taxon>Pseudomonadota</taxon>
        <taxon>Alphaproteobacteria</taxon>
        <taxon>Rhodobacterales</taxon>
        <taxon>Roseobacteraceae</taxon>
        <taxon>Jannaschia</taxon>
    </lineage>
</organism>
<dbReference type="PANTHER" id="PTHR12277">
    <property type="entry name" value="ALPHA/BETA HYDROLASE DOMAIN-CONTAINING PROTEIN"/>
    <property type="match status" value="1"/>
</dbReference>
<reference evidence="1 3" key="2">
    <citation type="submission" date="2018-03" db="EMBL/GenBank/DDBJ databases">
        <title>Genomic Encyclopedia of Archaeal and Bacterial Type Strains, Phase II (KMG-II): from individual species to whole genera.</title>
        <authorList>
            <person name="Goeker M."/>
        </authorList>
    </citation>
    <scope>NUCLEOTIDE SEQUENCE [LARGE SCALE GENOMIC DNA]</scope>
    <source>
        <strain evidence="1 3">DSM 25227</strain>
    </source>
</reference>
<evidence type="ECO:0000313" key="2">
    <source>
        <dbReference type="EMBL" id="SSA50372.1"/>
    </source>
</evidence>
<dbReference type="Proteomes" id="UP000245839">
    <property type="component" value="Unassembled WGS sequence"/>
</dbReference>
<dbReference type="Gene3D" id="3.40.50.1820">
    <property type="entry name" value="alpha/beta hydrolase"/>
    <property type="match status" value="1"/>
</dbReference>
<evidence type="ECO:0000313" key="3">
    <source>
        <dbReference type="Proteomes" id="UP000245839"/>
    </source>
</evidence>
<sequence>MHEIFADPDIVVFHYRGYAPSTGTCSARAILEDALAIHDEVVAQLAPDQILVVGLSVGAGPAAHLARSRPIAGLILVTPFDTLEALAREHYPRLPVGLLLRHHMDLAGDLAAVPAPVAVISAAEDTVVPPLRTDAVRRSAPTLVADRVIANAGHNYIYNRIEYRRAMQDAMSLVEAGAQTDY</sequence>
<evidence type="ECO:0000313" key="1">
    <source>
        <dbReference type="EMBL" id="PWJ13859.1"/>
    </source>
</evidence>
<accession>A0A2Y9C2V5</accession>
<proteinExistence type="predicted"/>
<name>A0A2Y9C2V5_9RHOB</name>
<keyword evidence="3" id="KW-1185">Reference proteome</keyword>
<dbReference type="InterPro" id="IPR029058">
    <property type="entry name" value="AB_hydrolase_fold"/>
</dbReference>